<proteinExistence type="predicted"/>
<keyword evidence="3" id="KW-1185">Reference proteome</keyword>
<dbReference type="AlphaFoldDB" id="A0AAQ3M4N8"/>
<feature type="compositionally biased region" description="Acidic residues" evidence="1">
    <location>
        <begin position="172"/>
        <end position="183"/>
    </location>
</feature>
<evidence type="ECO:0000256" key="1">
    <source>
        <dbReference type="SAM" id="MobiDB-lite"/>
    </source>
</evidence>
<name>A0AAQ3M4N8_9PEZI</name>
<accession>A0AAQ3M4N8</accession>
<feature type="region of interest" description="Disordered" evidence="1">
    <location>
        <begin position="170"/>
        <end position="206"/>
    </location>
</feature>
<protein>
    <submittedName>
        <fullName evidence="2">Uncharacterized protein</fullName>
    </submittedName>
</protein>
<evidence type="ECO:0000313" key="2">
    <source>
        <dbReference type="EMBL" id="WPH01240.1"/>
    </source>
</evidence>
<gene>
    <name evidence="2" type="ORF">R9X50_00407700</name>
</gene>
<dbReference type="EMBL" id="CP138584">
    <property type="protein sequence ID" value="WPH01240.1"/>
    <property type="molecule type" value="Genomic_DNA"/>
</dbReference>
<sequence length="206" mass="23573">MAIDSFHVICKFPSNLSAYTFPFHNIEGYRCYTPQRGPPLKQVLIHWKPATVATEDYNNLIQCNIDGHPLRDMVCCKMKSEDVIKINWKMSWQDVSTVSTSSVEEFRRSYEAFNPNPDVKHQLLLGHMEGDQWWEFQVTLASQSHMKGLHDHEAYHRAVGGAIWFMGQSNPEMEDIDSDDETTIADGSIGEERGDADDEMTEDGKE</sequence>
<reference evidence="2 3" key="1">
    <citation type="submission" date="2023-11" db="EMBL/GenBank/DDBJ databases">
        <title>An acidophilic fungus is an integral part of prey digestion in a carnivorous sundew plant.</title>
        <authorList>
            <person name="Tsai I.J."/>
        </authorList>
    </citation>
    <scope>NUCLEOTIDE SEQUENCE [LARGE SCALE GENOMIC DNA]</scope>
    <source>
        <strain evidence="2">169a</strain>
    </source>
</reference>
<organism evidence="2 3">
    <name type="scientific">Acrodontium crateriforme</name>
    <dbReference type="NCBI Taxonomy" id="150365"/>
    <lineage>
        <taxon>Eukaryota</taxon>
        <taxon>Fungi</taxon>
        <taxon>Dikarya</taxon>
        <taxon>Ascomycota</taxon>
        <taxon>Pezizomycotina</taxon>
        <taxon>Dothideomycetes</taxon>
        <taxon>Dothideomycetidae</taxon>
        <taxon>Mycosphaerellales</taxon>
        <taxon>Teratosphaeriaceae</taxon>
        <taxon>Acrodontium</taxon>
    </lineage>
</organism>
<evidence type="ECO:0000313" key="3">
    <source>
        <dbReference type="Proteomes" id="UP001303373"/>
    </source>
</evidence>
<dbReference type="Proteomes" id="UP001303373">
    <property type="component" value="Chromosome 5"/>
</dbReference>
<feature type="compositionally biased region" description="Acidic residues" evidence="1">
    <location>
        <begin position="194"/>
        <end position="206"/>
    </location>
</feature>